<dbReference type="InterPro" id="IPR036421">
    <property type="entry name" value="Fe_dep_repressor_sf"/>
</dbReference>
<evidence type="ECO:0000313" key="2">
    <source>
        <dbReference type="EMBL" id="TCS77282.1"/>
    </source>
</evidence>
<feature type="domain" description="Iron dependent repressor metal binding and dimerisation" evidence="1">
    <location>
        <begin position="74"/>
        <end position="131"/>
    </location>
</feature>
<reference evidence="2 3" key="1">
    <citation type="submission" date="2019-03" db="EMBL/GenBank/DDBJ databases">
        <title>Genomic Encyclopedia of Type Strains, Phase IV (KMG-IV): sequencing the most valuable type-strain genomes for metagenomic binning, comparative biology and taxonomic classification.</title>
        <authorList>
            <person name="Goeker M."/>
        </authorList>
    </citation>
    <scope>NUCLEOTIDE SEQUENCE [LARGE SCALE GENOMIC DNA]</scope>
    <source>
        <strain evidence="2 3">DSM 29489</strain>
    </source>
</reference>
<accession>A0A4V2URD9</accession>
<dbReference type="Pfam" id="PF02742">
    <property type="entry name" value="Fe_dep_repr_C"/>
    <property type="match status" value="1"/>
</dbReference>
<dbReference type="Gene3D" id="1.10.10.10">
    <property type="entry name" value="Winged helix-like DNA-binding domain superfamily/Winged helix DNA-binding domain"/>
    <property type="match status" value="1"/>
</dbReference>
<dbReference type="SMART" id="SM00529">
    <property type="entry name" value="HTH_DTXR"/>
    <property type="match status" value="1"/>
</dbReference>
<dbReference type="InterPro" id="IPR050536">
    <property type="entry name" value="DtxR_MntR_Metal-Reg"/>
</dbReference>
<dbReference type="InterPro" id="IPR022689">
    <property type="entry name" value="Iron_dep_repressor"/>
</dbReference>
<keyword evidence="3" id="KW-1185">Reference proteome</keyword>
<dbReference type="InterPro" id="IPR001367">
    <property type="entry name" value="Fe_dep_repressor"/>
</dbReference>
<dbReference type="GO" id="GO:0046983">
    <property type="term" value="F:protein dimerization activity"/>
    <property type="evidence" value="ECO:0007669"/>
    <property type="project" value="InterPro"/>
</dbReference>
<comment type="caution">
    <text evidence="2">The sequence shown here is derived from an EMBL/GenBank/DDBJ whole genome shotgun (WGS) entry which is preliminary data.</text>
</comment>
<dbReference type="Proteomes" id="UP000295726">
    <property type="component" value="Unassembled WGS sequence"/>
</dbReference>
<protein>
    <submittedName>
        <fullName evidence="2">Mn-dependent DtxR family transcriptional regulator</fullName>
    </submittedName>
</protein>
<sequence>MGGIGTNVPVNMEEKEEDFLECMYLWWRAGRPLLLVDLAVEMKTCKRELNSLAKRMFKHGYLEEPAVNGELFLTDFGKSQGMECTVRHQKLMQFFQMVSGMGQEEATQDACRMEHVISRKGMDGISNFLKYGDTYDRSFGHTDLSATYEDGIYDALMAIYEPEKRNPRFLAKEFEKFKAVTVLKVKEGSSSFFLQLKQGQDAGALWYKKNGKWILAARKKDCFKLPTDIFVYTISAAVPVAEGKAMIAFTENETWPLMADSRELNIHLW</sequence>
<proteinExistence type="predicted"/>
<dbReference type="GO" id="GO:0046914">
    <property type="term" value="F:transition metal ion binding"/>
    <property type="evidence" value="ECO:0007669"/>
    <property type="project" value="InterPro"/>
</dbReference>
<gene>
    <name evidence="2" type="ORF">EDD59_11811</name>
</gene>
<organism evidence="2 3">
    <name type="scientific">Muricomes intestini</name>
    <dbReference type="NCBI Taxonomy" id="1796634"/>
    <lineage>
        <taxon>Bacteria</taxon>
        <taxon>Bacillati</taxon>
        <taxon>Bacillota</taxon>
        <taxon>Clostridia</taxon>
        <taxon>Lachnospirales</taxon>
        <taxon>Lachnospiraceae</taxon>
        <taxon>Muricomes</taxon>
    </lineage>
</organism>
<name>A0A4V2URD9_9FIRM</name>
<evidence type="ECO:0000259" key="1">
    <source>
        <dbReference type="Pfam" id="PF02742"/>
    </source>
</evidence>
<dbReference type="PANTHER" id="PTHR33238:SF7">
    <property type="entry name" value="IRON-DEPENDENT TRANSCRIPTIONAL REGULATOR"/>
    <property type="match status" value="1"/>
</dbReference>
<dbReference type="AlphaFoldDB" id="A0A4V2URD9"/>
<dbReference type="InterPro" id="IPR036388">
    <property type="entry name" value="WH-like_DNA-bd_sf"/>
</dbReference>
<dbReference type="SUPFAM" id="SSF47979">
    <property type="entry name" value="Iron-dependent repressor protein, dimerization domain"/>
    <property type="match status" value="1"/>
</dbReference>
<dbReference type="EMBL" id="SLZZ01000018">
    <property type="protein sequence ID" value="TCS77282.1"/>
    <property type="molecule type" value="Genomic_DNA"/>
</dbReference>
<evidence type="ECO:0000313" key="3">
    <source>
        <dbReference type="Proteomes" id="UP000295726"/>
    </source>
</evidence>
<dbReference type="GO" id="GO:0003700">
    <property type="term" value="F:DNA-binding transcription factor activity"/>
    <property type="evidence" value="ECO:0007669"/>
    <property type="project" value="InterPro"/>
</dbReference>
<dbReference type="PANTHER" id="PTHR33238">
    <property type="entry name" value="IRON (METAL) DEPENDENT REPRESSOR, DTXR FAMILY"/>
    <property type="match status" value="1"/>
</dbReference>